<feature type="transmembrane region" description="Helical" evidence="1">
    <location>
        <begin position="43"/>
        <end position="62"/>
    </location>
</feature>
<evidence type="ECO:0000313" key="3">
    <source>
        <dbReference type="Proteomes" id="UP000325433"/>
    </source>
</evidence>
<protein>
    <submittedName>
        <fullName evidence="2">Uncharacterized protein</fullName>
    </submittedName>
</protein>
<proteinExistence type="predicted"/>
<evidence type="ECO:0000313" key="2">
    <source>
        <dbReference type="EMBL" id="KAE8319435.1"/>
    </source>
</evidence>
<evidence type="ECO:0000256" key="1">
    <source>
        <dbReference type="SAM" id="Phobius"/>
    </source>
</evidence>
<keyword evidence="1" id="KW-0472">Membrane</keyword>
<keyword evidence="1" id="KW-1133">Transmembrane helix</keyword>
<reference evidence="3" key="1">
    <citation type="submission" date="2019-04" db="EMBL/GenBank/DDBJ databases">
        <title>Friends and foes A comparative genomics studyof 23 Aspergillus species from section Flavi.</title>
        <authorList>
            <consortium name="DOE Joint Genome Institute"/>
            <person name="Kjaerbolling I."/>
            <person name="Vesth T."/>
            <person name="Frisvad J.C."/>
            <person name="Nybo J.L."/>
            <person name="Theobald S."/>
            <person name="Kildgaard S."/>
            <person name="Isbrandt T."/>
            <person name="Kuo A."/>
            <person name="Sato A."/>
            <person name="Lyhne E.K."/>
            <person name="Kogle M.E."/>
            <person name="Wiebenga A."/>
            <person name="Kun R.S."/>
            <person name="Lubbers R.J."/>
            <person name="Makela M.R."/>
            <person name="Barry K."/>
            <person name="Chovatia M."/>
            <person name="Clum A."/>
            <person name="Daum C."/>
            <person name="Haridas S."/>
            <person name="He G."/>
            <person name="LaButti K."/>
            <person name="Lipzen A."/>
            <person name="Mondo S."/>
            <person name="Riley R."/>
            <person name="Salamov A."/>
            <person name="Simmons B.A."/>
            <person name="Magnuson J.K."/>
            <person name="Henrissat B."/>
            <person name="Mortensen U.H."/>
            <person name="Larsen T.O."/>
            <person name="Devries R.P."/>
            <person name="Grigoriev I.V."/>
            <person name="Machida M."/>
            <person name="Baker S.E."/>
            <person name="Andersen M.R."/>
        </authorList>
    </citation>
    <scope>NUCLEOTIDE SEQUENCE [LARGE SCALE GENOMIC DNA]</scope>
    <source>
        <strain evidence="3">CBS 130015</strain>
    </source>
</reference>
<dbReference type="EMBL" id="ML738294">
    <property type="protein sequence ID" value="KAE8319435.1"/>
    <property type="molecule type" value="Genomic_DNA"/>
</dbReference>
<gene>
    <name evidence="2" type="ORF">BDV41DRAFT_235737</name>
</gene>
<keyword evidence="3" id="KW-1185">Reference proteome</keyword>
<dbReference type="Proteomes" id="UP000325433">
    <property type="component" value="Unassembled WGS sequence"/>
</dbReference>
<accession>A0A5N6WEZ6</accession>
<dbReference type="AlphaFoldDB" id="A0A5N6WEZ6"/>
<organism evidence="2 3">
    <name type="scientific">Aspergillus transmontanensis</name>
    <dbReference type="NCBI Taxonomy" id="1034304"/>
    <lineage>
        <taxon>Eukaryota</taxon>
        <taxon>Fungi</taxon>
        <taxon>Dikarya</taxon>
        <taxon>Ascomycota</taxon>
        <taxon>Pezizomycotina</taxon>
        <taxon>Eurotiomycetes</taxon>
        <taxon>Eurotiomycetidae</taxon>
        <taxon>Eurotiales</taxon>
        <taxon>Aspergillaceae</taxon>
        <taxon>Aspergillus</taxon>
        <taxon>Aspergillus subgen. Circumdati</taxon>
    </lineage>
</organism>
<name>A0A5N6WEZ6_9EURO</name>
<keyword evidence="1" id="KW-0812">Transmembrane</keyword>
<sequence>MAGAPKLWLLQSRGYCGSWAAKGGKPAEATVNPWLESESESELSIILGVVVVVVVHYSLGIVSHLLDPYFILIYSIVNWQTLGYWSRLRVILINFPICVKNNNDHTSIHELLTMLFFFFPAGLRNTRPLGPLPSRGILIEISGLLLWPSPFRQERTTLYHHRGWSKAHEISEGKFTARWQVFRNG</sequence>